<dbReference type="InterPro" id="IPR004117">
    <property type="entry name" value="7tm6_olfct_rcpt"/>
</dbReference>
<reference evidence="10" key="1">
    <citation type="submission" date="2022-03" db="EMBL/GenBank/DDBJ databases">
        <authorList>
            <person name="Sayadi A."/>
        </authorList>
    </citation>
    <scope>NUCLEOTIDE SEQUENCE</scope>
</reference>
<evidence type="ECO:0000256" key="6">
    <source>
        <dbReference type="ARBA" id="ARBA00022989"/>
    </source>
</evidence>
<evidence type="ECO:0000256" key="9">
    <source>
        <dbReference type="ARBA" id="ARBA00023224"/>
    </source>
</evidence>
<keyword evidence="7" id="KW-0472">Membrane</keyword>
<keyword evidence="11" id="KW-1185">Reference proteome</keyword>
<sequence length="89" mass="10402">MFFEFFICYCYPAQDLTDEADKLSESIYSSRWYDYPIYQKDVLMLTGKTQIQVIFTVGGILKLDLPTGMAAIKTMFSYSMFLRTMTMIN</sequence>
<gene>
    <name evidence="10" type="ORF">ACAOBT_LOCUS31929</name>
</gene>
<comment type="subcellular location">
    <subcellularLocation>
        <location evidence="1">Cell membrane</location>
        <topology evidence="1">Multi-pass membrane protein</topology>
    </subcellularLocation>
</comment>
<dbReference type="Proteomes" id="UP001152888">
    <property type="component" value="Unassembled WGS sequence"/>
</dbReference>
<comment type="caution">
    <text evidence="10">The sequence shown here is derived from an EMBL/GenBank/DDBJ whole genome shotgun (WGS) entry which is preliminary data.</text>
</comment>
<dbReference type="Pfam" id="PF02949">
    <property type="entry name" value="7tm_6"/>
    <property type="match status" value="1"/>
</dbReference>
<evidence type="ECO:0000313" key="11">
    <source>
        <dbReference type="Proteomes" id="UP001152888"/>
    </source>
</evidence>
<organism evidence="10 11">
    <name type="scientific">Acanthoscelides obtectus</name>
    <name type="common">Bean weevil</name>
    <name type="synonym">Bruchus obtectus</name>
    <dbReference type="NCBI Taxonomy" id="200917"/>
    <lineage>
        <taxon>Eukaryota</taxon>
        <taxon>Metazoa</taxon>
        <taxon>Ecdysozoa</taxon>
        <taxon>Arthropoda</taxon>
        <taxon>Hexapoda</taxon>
        <taxon>Insecta</taxon>
        <taxon>Pterygota</taxon>
        <taxon>Neoptera</taxon>
        <taxon>Endopterygota</taxon>
        <taxon>Coleoptera</taxon>
        <taxon>Polyphaga</taxon>
        <taxon>Cucujiformia</taxon>
        <taxon>Chrysomeloidea</taxon>
        <taxon>Chrysomelidae</taxon>
        <taxon>Bruchinae</taxon>
        <taxon>Bruchini</taxon>
        <taxon>Acanthoscelides</taxon>
    </lineage>
</organism>
<name>A0A9P0M897_ACAOB</name>
<evidence type="ECO:0000256" key="3">
    <source>
        <dbReference type="ARBA" id="ARBA00022606"/>
    </source>
</evidence>
<keyword evidence="9" id="KW-0807">Transducer</keyword>
<evidence type="ECO:0000256" key="7">
    <source>
        <dbReference type="ARBA" id="ARBA00023136"/>
    </source>
</evidence>
<evidence type="ECO:0000313" key="10">
    <source>
        <dbReference type="EMBL" id="CAH2011056.1"/>
    </source>
</evidence>
<keyword evidence="5" id="KW-0552">Olfaction</keyword>
<keyword evidence="2" id="KW-1003">Cell membrane</keyword>
<dbReference type="GO" id="GO:0007165">
    <property type="term" value="P:signal transduction"/>
    <property type="evidence" value="ECO:0007669"/>
    <property type="project" value="UniProtKB-KW"/>
</dbReference>
<keyword evidence="6" id="KW-1133">Transmembrane helix</keyword>
<protein>
    <submittedName>
        <fullName evidence="10">Uncharacterized protein</fullName>
    </submittedName>
</protein>
<accession>A0A9P0M897</accession>
<evidence type="ECO:0000256" key="8">
    <source>
        <dbReference type="ARBA" id="ARBA00023170"/>
    </source>
</evidence>
<evidence type="ECO:0000256" key="5">
    <source>
        <dbReference type="ARBA" id="ARBA00022725"/>
    </source>
</evidence>
<dbReference type="OrthoDB" id="6758190at2759"/>
<proteinExistence type="predicted"/>
<dbReference type="PANTHER" id="PTHR21137:SF35">
    <property type="entry name" value="ODORANT RECEPTOR 19A-RELATED"/>
    <property type="match status" value="1"/>
</dbReference>
<evidence type="ECO:0000256" key="4">
    <source>
        <dbReference type="ARBA" id="ARBA00022692"/>
    </source>
</evidence>
<dbReference type="PANTHER" id="PTHR21137">
    <property type="entry name" value="ODORANT RECEPTOR"/>
    <property type="match status" value="1"/>
</dbReference>
<evidence type="ECO:0000256" key="1">
    <source>
        <dbReference type="ARBA" id="ARBA00004651"/>
    </source>
</evidence>
<keyword evidence="4" id="KW-0812">Transmembrane</keyword>
<dbReference type="AlphaFoldDB" id="A0A9P0M897"/>
<keyword evidence="8" id="KW-0675">Receptor</keyword>
<dbReference type="GO" id="GO:0005886">
    <property type="term" value="C:plasma membrane"/>
    <property type="evidence" value="ECO:0007669"/>
    <property type="project" value="UniProtKB-SubCell"/>
</dbReference>
<dbReference type="GO" id="GO:0004984">
    <property type="term" value="F:olfactory receptor activity"/>
    <property type="evidence" value="ECO:0007669"/>
    <property type="project" value="InterPro"/>
</dbReference>
<dbReference type="EMBL" id="CAKOFQ010008031">
    <property type="protein sequence ID" value="CAH2011056.1"/>
    <property type="molecule type" value="Genomic_DNA"/>
</dbReference>
<evidence type="ECO:0000256" key="2">
    <source>
        <dbReference type="ARBA" id="ARBA00022475"/>
    </source>
</evidence>
<keyword evidence="3" id="KW-0716">Sensory transduction</keyword>
<dbReference type="GO" id="GO:0005549">
    <property type="term" value="F:odorant binding"/>
    <property type="evidence" value="ECO:0007669"/>
    <property type="project" value="InterPro"/>
</dbReference>